<gene>
    <name evidence="2" type="ORF">E6G98_04225</name>
</gene>
<evidence type="ECO:0000256" key="1">
    <source>
        <dbReference type="SAM" id="SignalP"/>
    </source>
</evidence>
<protein>
    <recommendedName>
        <fullName evidence="4">Outer membrane protein beta-barrel domain-containing protein</fullName>
    </recommendedName>
</protein>
<proteinExistence type="predicted"/>
<dbReference type="Proteomes" id="UP000315217">
    <property type="component" value="Unassembled WGS sequence"/>
</dbReference>
<accession>A0A537LW37</accession>
<keyword evidence="1" id="KW-0732">Signal</keyword>
<dbReference type="AlphaFoldDB" id="A0A537LW37"/>
<reference evidence="2 3" key="1">
    <citation type="journal article" date="2019" name="Nat. Microbiol.">
        <title>Mediterranean grassland soil C-N compound turnover is dependent on rainfall and depth, and is mediated by genomically divergent microorganisms.</title>
        <authorList>
            <person name="Diamond S."/>
            <person name="Andeer P.F."/>
            <person name="Li Z."/>
            <person name="Crits-Christoph A."/>
            <person name="Burstein D."/>
            <person name="Anantharaman K."/>
            <person name="Lane K.R."/>
            <person name="Thomas B.C."/>
            <person name="Pan C."/>
            <person name="Northen T.R."/>
            <person name="Banfield J.F."/>
        </authorList>
    </citation>
    <scope>NUCLEOTIDE SEQUENCE [LARGE SCALE GENOMIC DNA]</scope>
    <source>
        <strain evidence="2">NP_1</strain>
    </source>
</reference>
<comment type="caution">
    <text evidence="2">The sequence shown here is derived from an EMBL/GenBank/DDBJ whole genome shotgun (WGS) entry which is preliminary data.</text>
</comment>
<feature type="signal peptide" evidence="1">
    <location>
        <begin position="1"/>
        <end position="23"/>
    </location>
</feature>
<organism evidence="2 3">
    <name type="scientific">Candidatus Segetimicrobium genomatis</name>
    <dbReference type="NCBI Taxonomy" id="2569760"/>
    <lineage>
        <taxon>Bacteria</taxon>
        <taxon>Bacillati</taxon>
        <taxon>Candidatus Sysuimicrobiota</taxon>
        <taxon>Candidatus Sysuimicrobiia</taxon>
        <taxon>Candidatus Sysuimicrobiales</taxon>
        <taxon>Candidatus Segetimicrobiaceae</taxon>
        <taxon>Candidatus Segetimicrobium</taxon>
    </lineage>
</organism>
<dbReference type="EMBL" id="VBAI01000044">
    <property type="protein sequence ID" value="TMJ11847.1"/>
    <property type="molecule type" value="Genomic_DNA"/>
</dbReference>
<sequence>MRVLMCVIAVLVLMAVPAQQAGAAAQFTLWPAQFAYGTPSGDFVWNSTMFGLRFDEPLGPFVGLQTNLRYGPAANLTFPGSTLAGYYGNTWLADSAIHVGLRTGPVGFGAFGGYGGLFFNAKGPSAPDNVVLRSLASRLGVEATVATSGGLTLRGTYAWITSLTANADFSITPNPPQSFSGNGSGSDYEILLQYSPVPLTTVFAGYRGGSSQISWSVGPTSNSTFQGYLVGVELHF</sequence>
<evidence type="ECO:0000313" key="2">
    <source>
        <dbReference type="EMBL" id="TMJ11847.1"/>
    </source>
</evidence>
<evidence type="ECO:0008006" key="4">
    <source>
        <dbReference type="Google" id="ProtNLM"/>
    </source>
</evidence>
<name>A0A537LW37_9BACT</name>
<feature type="chain" id="PRO_5021981988" description="Outer membrane protein beta-barrel domain-containing protein" evidence="1">
    <location>
        <begin position="24"/>
        <end position="236"/>
    </location>
</feature>
<evidence type="ECO:0000313" key="3">
    <source>
        <dbReference type="Proteomes" id="UP000315217"/>
    </source>
</evidence>